<dbReference type="Proteomes" id="UP001419910">
    <property type="component" value="Unassembled WGS sequence"/>
</dbReference>
<evidence type="ECO:0000313" key="2">
    <source>
        <dbReference type="Proteomes" id="UP001419910"/>
    </source>
</evidence>
<evidence type="ECO:0000313" key="1">
    <source>
        <dbReference type="EMBL" id="MEN2791356.1"/>
    </source>
</evidence>
<keyword evidence="2" id="KW-1185">Reference proteome</keyword>
<proteinExistence type="predicted"/>
<dbReference type="EMBL" id="JBDIME010000016">
    <property type="protein sequence ID" value="MEN2791356.1"/>
    <property type="molecule type" value="Genomic_DNA"/>
</dbReference>
<name>A0ABU9Y6C7_9SPHN</name>
<protein>
    <submittedName>
        <fullName evidence="1">Uncharacterized protein</fullName>
    </submittedName>
</protein>
<organism evidence="1 2">
    <name type="scientific">Sphingomonas oligophenolica</name>
    <dbReference type="NCBI Taxonomy" id="301154"/>
    <lineage>
        <taxon>Bacteria</taxon>
        <taxon>Pseudomonadati</taxon>
        <taxon>Pseudomonadota</taxon>
        <taxon>Alphaproteobacteria</taxon>
        <taxon>Sphingomonadales</taxon>
        <taxon>Sphingomonadaceae</taxon>
        <taxon>Sphingomonas</taxon>
    </lineage>
</organism>
<gene>
    <name evidence="1" type="ORF">ABC974_17100</name>
</gene>
<reference evidence="1 2" key="1">
    <citation type="submission" date="2024-05" db="EMBL/GenBank/DDBJ databases">
        <authorList>
            <person name="Liu Q."/>
            <person name="Xin Y.-H."/>
        </authorList>
    </citation>
    <scope>NUCLEOTIDE SEQUENCE [LARGE SCALE GENOMIC DNA]</scope>
    <source>
        <strain evidence="1 2">CGMCC 1.10181</strain>
    </source>
</reference>
<sequence length="57" mass="6288">MFLKRLDVPADRALRHPQFDRGADEILVTGSGVKDVQFGQRNSGQRAGMIHAHTSKA</sequence>
<comment type="caution">
    <text evidence="1">The sequence shown here is derived from an EMBL/GenBank/DDBJ whole genome shotgun (WGS) entry which is preliminary data.</text>
</comment>
<accession>A0ABU9Y6C7</accession>